<evidence type="ECO:0008006" key="3">
    <source>
        <dbReference type="Google" id="ProtNLM"/>
    </source>
</evidence>
<name>A0A662Z887_9GAMM</name>
<evidence type="ECO:0000313" key="2">
    <source>
        <dbReference type="Proteomes" id="UP000243374"/>
    </source>
</evidence>
<accession>A0A662Z887</accession>
<organism evidence="1 2">
    <name type="scientific">Succinivibrio dextrinosolvens</name>
    <dbReference type="NCBI Taxonomy" id="83771"/>
    <lineage>
        <taxon>Bacteria</taxon>
        <taxon>Pseudomonadati</taxon>
        <taxon>Pseudomonadota</taxon>
        <taxon>Gammaproteobacteria</taxon>
        <taxon>Aeromonadales</taxon>
        <taxon>Succinivibrionaceae</taxon>
        <taxon>Succinivibrio</taxon>
    </lineage>
</organism>
<evidence type="ECO:0000313" key="1">
    <source>
        <dbReference type="EMBL" id="SFJ84936.1"/>
    </source>
</evidence>
<dbReference type="OrthoDB" id="9807577at2"/>
<proteinExistence type="predicted"/>
<gene>
    <name evidence="1" type="ORF">SAMN04487865_100471</name>
</gene>
<protein>
    <recommendedName>
        <fullName evidence="3">DUF1643 domain-containing protein</fullName>
    </recommendedName>
</protein>
<dbReference type="Pfam" id="PF07799">
    <property type="entry name" value="DUF1643"/>
    <property type="match status" value="1"/>
</dbReference>
<dbReference type="EMBL" id="FOSF01000004">
    <property type="protein sequence ID" value="SFJ84936.1"/>
    <property type="molecule type" value="Genomic_DNA"/>
</dbReference>
<dbReference type="Proteomes" id="UP000243374">
    <property type="component" value="Unassembled WGS sequence"/>
</dbReference>
<keyword evidence="2" id="KW-1185">Reference proteome</keyword>
<dbReference type="AlphaFoldDB" id="A0A662Z887"/>
<sequence>MDFLENLHYSLDTKRIYIGNDKVRFILGEPAPANNILVIGVNPSTADDKKDDPTIRRVRQFINSTGGIDGWIMVNPYPYRTAKVKKLPDNCNNYLVEENLRIINEITKKYNVNYVWAGWGSGIDQKEYLWECLYRLIRSLPTSLKWLSRPGLSKQGNVIHPFCPFGEVKLISFDIISHLRNKGFSDDHIDIIN</sequence>
<dbReference type="InterPro" id="IPR012441">
    <property type="entry name" value="DUF1643"/>
</dbReference>
<reference evidence="1 2" key="1">
    <citation type="submission" date="2016-10" db="EMBL/GenBank/DDBJ databases">
        <authorList>
            <person name="Varghese N."/>
            <person name="Submissions S."/>
        </authorList>
    </citation>
    <scope>NUCLEOTIDE SEQUENCE [LARGE SCALE GENOMIC DNA]</scope>
    <source>
        <strain evidence="1 2">22B</strain>
    </source>
</reference>
<dbReference type="RefSeq" id="WP_074838926.1">
    <property type="nucleotide sequence ID" value="NZ_CP047056.1"/>
</dbReference>